<evidence type="ECO:0000313" key="2">
    <source>
        <dbReference type="EMBL" id="KAF6022340.1"/>
    </source>
</evidence>
<gene>
    <name evidence="2" type="ORF">EB796_019353</name>
</gene>
<protein>
    <recommendedName>
        <fullName evidence="1">VWFA domain-containing protein</fullName>
    </recommendedName>
</protein>
<keyword evidence="3" id="KW-1185">Reference proteome</keyword>
<dbReference type="InterPro" id="IPR050525">
    <property type="entry name" value="ECM_Assembly_Org"/>
</dbReference>
<proteinExistence type="predicted"/>
<dbReference type="AlphaFoldDB" id="A0A7J7J7Z0"/>
<dbReference type="EMBL" id="VXIV02002864">
    <property type="protein sequence ID" value="KAF6022340.1"/>
    <property type="molecule type" value="Genomic_DNA"/>
</dbReference>
<dbReference type="Gene3D" id="3.40.50.410">
    <property type="entry name" value="von Willebrand factor, type A domain"/>
    <property type="match status" value="2"/>
</dbReference>
<reference evidence="2" key="1">
    <citation type="submission" date="2020-06" db="EMBL/GenBank/DDBJ databases">
        <title>Draft genome of Bugula neritina, a colonial animal packing powerful symbionts and potential medicines.</title>
        <authorList>
            <person name="Rayko M."/>
        </authorList>
    </citation>
    <scope>NUCLEOTIDE SEQUENCE [LARGE SCALE GENOMIC DNA]</scope>
    <source>
        <strain evidence="2">Kwan_BN1</strain>
    </source>
</reference>
<dbReference type="Pfam" id="PF00092">
    <property type="entry name" value="VWA"/>
    <property type="match status" value="1"/>
</dbReference>
<dbReference type="PANTHER" id="PTHR24020:SF20">
    <property type="entry name" value="PH DOMAIN-CONTAINING PROTEIN"/>
    <property type="match status" value="1"/>
</dbReference>
<dbReference type="InterPro" id="IPR002035">
    <property type="entry name" value="VWF_A"/>
</dbReference>
<dbReference type="SUPFAM" id="SSF53300">
    <property type="entry name" value="vWA-like"/>
    <property type="match status" value="2"/>
</dbReference>
<dbReference type="Proteomes" id="UP000593567">
    <property type="component" value="Unassembled WGS sequence"/>
</dbReference>
<comment type="caution">
    <text evidence="2">The sequence shown here is derived from an EMBL/GenBank/DDBJ whole genome shotgun (WGS) entry which is preliminary data.</text>
</comment>
<sequence>MLTYEESHKGLGYVEDKILGLKQRGTGTATTNALRHVRNNMLTQPGNRLNDPDTATIVFVVTDGQCTYDINYSRCCGLWRKPFGASAAKSTASVDVSSMANTLLKAYGKRASDNSKFKKPSVDLIFLIDDSGSIAAPQFTIAKEGAATLSQALCPHSFGSGRGEKQVSVVLFSTTAKTVLTYRDSQKGKCMKAEPFSVKE</sequence>
<evidence type="ECO:0000259" key="1">
    <source>
        <dbReference type="PROSITE" id="PS50234"/>
    </source>
</evidence>
<dbReference type="InterPro" id="IPR036465">
    <property type="entry name" value="vWFA_dom_sf"/>
</dbReference>
<dbReference type="PANTHER" id="PTHR24020">
    <property type="entry name" value="COLLAGEN ALPHA"/>
    <property type="match status" value="1"/>
</dbReference>
<name>A0A7J7J7Z0_BUGNE</name>
<accession>A0A7J7J7Z0</accession>
<organism evidence="2 3">
    <name type="scientific">Bugula neritina</name>
    <name type="common">Brown bryozoan</name>
    <name type="synonym">Sertularia neritina</name>
    <dbReference type="NCBI Taxonomy" id="10212"/>
    <lineage>
        <taxon>Eukaryota</taxon>
        <taxon>Metazoa</taxon>
        <taxon>Spiralia</taxon>
        <taxon>Lophotrochozoa</taxon>
        <taxon>Bryozoa</taxon>
        <taxon>Gymnolaemata</taxon>
        <taxon>Cheilostomatida</taxon>
        <taxon>Flustrina</taxon>
        <taxon>Buguloidea</taxon>
        <taxon>Bugulidae</taxon>
        <taxon>Bugula</taxon>
    </lineage>
</organism>
<feature type="domain" description="VWFA" evidence="1">
    <location>
        <begin position="123"/>
        <end position="186"/>
    </location>
</feature>
<evidence type="ECO:0000313" key="3">
    <source>
        <dbReference type="Proteomes" id="UP000593567"/>
    </source>
</evidence>
<dbReference type="PROSITE" id="PS50234">
    <property type="entry name" value="VWFA"/>
    <property type="match status" value="1"/>
</dbReference>